<sequence length="95" mass="11262">MWNMYAKLLGKASSVHQHMVESEDELQTYLNEPIVTSDDVPAYWENYRFPRFKKLTKCYLAIPPATIHSECLAQRRLVQKLVFLHKNLKTVNFNY</sequence>
<name>A0ABQ9I9G4_9NEOP</name>
<evidence type="ECO:0008006" key="3">
    <source>
        <dbReference type="Google" id="ProtNLM"/>
    </source>
</evidence>
<protein>
    <recommendedName>
        <fullName evidence="3">HAT C-terminal dimerisation domain-containing protein</fullName>
    </recommendedName>
</protein>
<proteinExistence type="predicted"/>
<evidence type="ECO:0000313" key="1">
    <source>
        <dbReference type="EMBL" id="KAJ8893312.1"/>
    </source>
</evidence>
<keyword evidence="2" id="KW-1185">Reference proteome</keyword>
<organism evidence="1 2">
    <name type="scientific">Dryococelus australis</name>
    <dbReference type="NCBI Taxonomy" id="614101"/>
    <lineage>
        <taxon>Eukaryota</taxon>
        <taxon>Metazoa</taxon>
        <taxon>Ecdysozoa</taxon>
        <taxon>Arthropoda</taxon>
        <taxon>Hexapoda</taxon>
        <taxon>Insecta</taxon>
        <taxon>Pterygota</taxon>
        <taxon>Neoptera</taxon>
        <taxon>Polyneoptera</taxon>
        <taxon>Phasmatodea</taxon>
        <taxon>Verophasmatodea</taxon>
        <taxon>Anareolatae</taxon>
        <taxon>Phasmatidae</taxon>
        <taxon>Eurycanthinae</taxon>
        <taxon>Dryococelus</taxon>
    </lineage>
</organism>
<gene>
    <name evidence="1" type="ORF">PR048_005903</name>
</gene>
<accession>A0ABQ9I9G4</accession>
<evidence type="ECO:0000313" key="2">
    <source>
        <dbReference type="Proteomes" id="UP001159363"/>
    </source>
</evidence>
<dbReference type="EMBL" id="JARBHB010000002">
    <property type="protein sequence ID" value="KAJ8893312.1"/>
    <property type="molecule type" value="Genomic_DNA"/>
</dbReference>
<reference evidence="1 2" key="1">
    <citation type="submission" date="2023-02" db="EMBL/GenBank/DDBJ databases">
        <title>LHISI_Scaffold_Assembly.</title>
        <authorList>
            <person name="Stuart O.P."/>
            <person name="Cleave R."/>
            <person name="Magrath M.J.L."/>
            <person name="Mikheyev A.S."/>
        </authorList>
    </citation>
    <scope>NUCLEOTIDE SEQUENCE [LARGE SCALE GENOMIC DNA]</scope>
    <source>
        <strain evidence="1">Daus_M_001</strain>
        <tissue evidence="1">Leg muscle</tissue>
    </source>
</reference>
<dbReference type="Proteomes" id="UP001159363">
    <property type="component" value="Chromosome 2"/>
</dbReference>
<comment type="caution">
    <text evidence="1">The sequence shown here is derived from an EMBL/GenBank/DDBJ whole genome shotgun (WGS) entry which is preliminary data.</text>
</comment>